<accession>A0A2H0BW06</accession>
<evidence type="ECO:0000256" key="2">
    <source>
        <dbReference type="ARBA" id="ARBA00007663"/>
    </source>
</evidence>
<evidence type="ECO:0000256" key="5">
    <source>
        <dbReference type="ARBA" id="ARBA00022679"/>
    </source>
</evidence>
<dbReference type="PANTHER" id="PTHR17490:SF16">
    <property type="entry name" value="THREONYLCARBAMOYL-AMP SYNTHASE"/>
    <property type="match status" value="1"/>
</dbReference>
<dbReference type="PANTHER" id="PTHR17490">
    <property type="entry name" value="SUA5"/>
    <property type="match status" value="1"/>
</dbReference>
<dbReference type="GO" id="GO:0000049">
    <property type="term" value="F:tRNA binding"/>
    <property type="evidence" value="ECO:0007669"/>
    <property type="project" value="TreeGrafter"/>
</dbReference>
<dbReference type="GO" id="GO:0005524">
    <property type="term" value="F:ATP binding"/>
    <property type="evidence" value="ECO:0007669"/>
    <property type="project" value="UniProtKB-KW"/>
</dbReference>
<comment type="caution">
    <text evidence="13">The sequence shown here is derived from an EMBL/GenBank/DDBJ whole genome shotgun (WGS) entry which is preliminary data.</text>
</comment>
<dbReference type="Pfam" id="PF02367">
    <property type="entry name" value="TsaE"/>
    <property type="match status" value="1"/>
</dbReference>
<keyword evidence="8" id="KW-0547">Nucleotide-binding</keyword>
<reference evidence="13 14" key="1">
    <citation type="submission" date="2017-09" db="EMBL/GenBank/DDBJ databases">
        <title>Depth-based differentiation of microbial function through sediment-hosted aquifers and enrichment of novel symbionts in the deep terrestrial subsurface.</title>
        <authorList>
            <person name="Probst A.J."/>
            <person name="Ladd B."/>
            <person name="Jarett J.K."/>
            <person name="Geller-Mcgrath D.E."/>
            <person name="Sieber C.M."/>
            <person name="Emerson J.B."/>
            <person name="Anantharaman K."/>
            <person name="Thomas B.C."/>
            <person name="Malmstrom R."/>
            <person name="Stieglmeier M."/>
            <person name="Klingl A."/>
            <person name="Woyke T."/>
            <person name="Ryan C.M."/>
            <person name="Banfield J.F."/>
        </authorList>
    </citation>
    <scope>NUCLEOTIDE SEQUENCE [LARGE SCALE GENOMIC DNA]</scope>
    <source>
        <strain evidence="13">CG22_combo_CG10-13_8_21_14_all_38_20</strain>
    </source>
</reference>
<dbReference type="SUPFAM" id="SSF52540">
    <property type="entry name" value="P-loop containing nucleoside triphosphate hydrolases"/>
    <property type="match status" value="1"/>
</dbReference>
<dbReference type="GO" id="GO:0005737">
    <property type="term" value="C:cytoplasm"/>
    <property type="evidence" value="ECO:0007669"/>
    <property type="project" value="UniProtKB-SubCell"/>
</dbReference>
<keyword evidence="5" id="KW-0808">Transferase</keyword>
<proteinExistence type="inferred from homology"/>
<sequence>MKIIKVNKANTKQSIQEAITVLRAGGLIIYPTETCYGVGVDATNPKAIAKLLKYKRRPEGKAISIAVVDGNMAKEYVTTNETAENIYKNLLPGPITVISSSLGKTVSQLEAENHTIGIRIPDYPFTLELIKQFGKPITATSANSSGKKTPYEIQDILNNISTKQSNLIDLILDKGKLANNPPSTVVDTTLNNLPTLRQGQIKIARPENVFITKSDIQTQVLGQELIQKHNSTLDKKCIIIALQGDLGAGKTQFTKGVAKGLGISQVITSPTYLLVKDYTIQNTNKLYHIDTWRTSEETELDQLGLHDMLKIGNVIAIEWVEKVEQTLGRLAKNRDIKIIWVTIEHREKHKREIKIFE</sequence>
<keyword evidence="4" id="KW-0963">Cytoplasm</keyword>
<evidence type="ECO:0000256" key="1">
    <source>
        <dbReference type="ARBA" id="ARBA00004496"/>
    </source>
</evidence>
<evidence type="ECO:0000256" key="4">
    <source>
        <dbReference type="ARBA" id="ARBA00022490"/>
    </source>
</evidence>
<dbReference type="Gene3D" id="3.90.870.10">
    <property type="entry name" value="DHBP synthase"/>
    <property type="match status" value="1"/>
</dbReference>
<evidence type="ECO:0000256" key="10">
    <source>
        <dbReference type="ARBA" id="ARBA00029774"/>
    </source>
</evidence>
<dbReference type="AlphaFoldDB" id="A0A2H0BW06"/>
<evidence type="ECO:0000259" key="12">
    <source>
        <dbReference type="PROSITE" id="PS51163"/>
    </source>
</evidence>
<keyword evidence="9" id="KW-0067">ATP-binding</keyword>
<evidence type="ECO:0000313" key="13">
    <source>
        <dbReference type="EMBL" id="PIP61784.1"/>
    </source>
</evidence>
<evidence type="ECO:0000256" key="3">
    <source>
        <dbReference type="ARBA" id="ARBA00012584"/>
    </source>
</evidence>
<comment type="catalytic activity">
    <reaction evidence="11">
        <text>L-threonine + hydrogencarbonate + ATP = L-threonylcarbamoyladenylate + diphosphate + H2O</text>
        <dbReference type="Rhea" id="RHEA:36407"/>
        <dbReference type="ChEBI" id="CHEBI:15377"/>
        <dbReference type="ChEBI" id="CHEBI:17544"/>
        <dbReference type="ChEBI" id="CHEBI:30616"/>
        <dbReference type="ChEBI" id="CHEBI:33019"/>
        <dbReference type="ChEBI" id="CHEBI:57926"/>
        <dbReference type="ChEBI" id="CHEBI:73682"/>
        <dbReference type="EC" id="2.7.7.87"/>
    </reaction>
</comment>
<protein>
    <recommendedName>
        <fullName evidence="10">L-threonylcarbamoyladenylate synthase</fullName>
        <ecNumber evidence="3">2.7.7.87</ecNumber>
    </recommendedName>
    <alternativeName>
        <fullName evidence="10">L-threonylcarbamoyladenylate synthase</fullName>
    </alternativeName>
</protein>
<dbReference type="GO" id="GO:0003725">
    <property type="term" value="F:double-stranded RNA binding"/>
    <property type="evidence" value="ECO:0007669"/>
    <property type="project" value="InterPro"/>
</dbReference>
<feature type="domain" description="YrdC-like" evidence="12">
    <location>
        <begin position="12"/>
        <end position="201"/>
    </location>
</feature>
<dbReference type="InterPro" id="IPR017945">
    <property type="entry name" value="DHBP_synth_RibB-like_a/b_dom"/>
</dbReference>
<dbReference type="InterPro" id="IPR027417">
    <property type="entry name" value="P-loop_NTPase"/>
</dbReference>
<dbReference type="EC" id="2.7.7.87" evidence="3"/>
<evidence type="ECO:0000256" key="7">
    <source>
        <dbReference type="ARBA" id="ARBA00022695"/>
    </source>
</evidence>
<dbReference type="Proteomes" id="UP000231246">
    <property type="component" value="Unassembled WGS sequence"/>
</dbReference>
<evidence type="ECO:0000256" key="9">
    <source>
        <dbReference type="ARBA" id="ARBA00022840"/>
    </source>
</evidence>
<organism evidence="13 14">
    <name type="scientific">Candidatus Roizmanbacteria bacterium CG22_combo_CG10-13_8_21_14_all_38_20</name>
    <dbReference type="NCBI Taxonomy" id="1974862"/>
    <lineage>
        <taxon>Bacteria</taxon>
        <taxon>Candidatus Roizmaniibacteriota</taxon>
    </lineage>
</organism>
<keyword evidence="7" id="KW-0548">Nucleotidyltransferase</keyword>
<dbReference type="GO" id="GO:0061710">
    <property type="term" value="F:L-threonylcarbamoyladenylate synthase"/>
    <property type="evidence" value="ECO:0007669"/>
    <property type="project" value="UniProtKB-EC"/>
</dbReference>
<dbReference type="EMBL" id="PCTA01000016">
    <property type="protein sequence ID" value="PIP61784.1"/>
    <property type="molecule type" value="Genomic_DNA"/>
</dbReference>
<dbReference type="InterPro" id="IPR050156">
    <property type="entry name" value="TC-AMP_synthase_SUA5"/>
</dbReference>
<gene>
    <name evidence="13" type="ORF">COW99_02350</name>
</gene>
<dbReference type="NCBIfam" id="TIGR00150">
    <property type="entry name" value="T6A_YjeE"/>
    <property type="match status" value="1"/>
</dbReference>
<keyword evidence="6" id="KW-0819">tRNA processing</keyword>
<name>A0A2H0BW06_9BACT</name>
<comment type="similarity">
    <text evidence="2">Belongs to the SUA5 family.</text>
</comment>
<evidence type="ECO:0000256" key="6">
    <source>
        <dbReference type="ARBA" id="ARBA00022694"/>
    </source>
</evidence>
<dbReference type="SUPFAM" id="SSF55821">
    <property type="entry name" value="YrdC/RibB"/>
    <property type="match status" value="1"/>
</dbReference>
<dbReference type="Gene3D" id="3.40.50.300">
    <property type="entry name" value="P-loop containing nucleotide triphosphate hydrolases"/>
    <property type="match status" value="1"/>
</dbReference>
<evidence type="ECO:0000313" key="14">
    <source>
        <dbReference type="Proteomes" id="UP000231246"/>
    </source>
</evidence>
<dbReference type="NCBIfam" id="TIGR00057">
    <property type="entry name" value="L-threonylcarbamoyladenylate synthase"/>
    <property type="match status" value="1"/>
</dbReference>
<dbReference type="InterPro" id="IPR003442">
    <property type="entry name" value="T6A_TsaE"/>
</dbReference>
<comment type="subcellular location">
    <subcellularLocation>
        <location evidence="1">Cytoplasm</location>
    </subcellularLocation>
</comment>
<dbReference type="InterPro" id="IPR006070">
    <property type="entry name" value="Sua5-like_dom"/>
</dbReference>
<dbReference type="GO" id="GO:0002949">
    <property type="term" value="P:tRNA threonylcarbamoyladenosine modification"/>
    <property type="evidence" value="ECO:0007669"/>
    <property type="project" value="InterPro"/>
</dbReference>
<evidence type="ECO:0000256" key="11">
    <source>
        <dbReference type="ARBA" id="ARBA00048366"/>
    </source>
</evidence>
<dbReference type="Pfam" id="PF01300">
    <property type="entry name" value="Sua5_yciO_yrdC"/>
    <property type="match status" value="1"/>
</dbReference>
<dbReference type="GO" id="GO:0006450">
    <property type="term" value="P:regulation of translational fidelity"/>
    <property type="evidence" value="ECO:0007669"/>
    <property type="project" value="TreeGrafter"/>
</dbReference>
<evidence type="ECO:0000256" key="8">
    <source>
        <dbReference type="ARBA" id="ARBA00022741"/>
    </source>
</evidence>
<dbReference type="PROSITE" id="PS51163">
    <property type="entry name" value="YRDC"/>
    <property type="match status" value="1"/>
</dbReference>